<keyword evidence="1" id="KW-0175">Coiled coil</keyword>
<evidence type="ECO:0000256" key="2">
    <source>
        <dbReference type="SAM" id="MobiDB-lite"/>
    </source>
</evidence>
<name>A0A1H9Z0X3_9PROT</name>
<accession>A0A1H9Z0X3</accession>
<dbReference type="Proteomes" id="UP000199345">
    <property type="component" value="Unassembled WGS sequence"/>
</dbReference>
<keyword evidence="3" id="KW-0812">Transmembrane</keyword>
<keyword evidence="3" id="KW-1133">Transmembrane helix</keyword>
<feature type="compositionally biased region" description="Polar residues" evidence="2">
    <location>
        <begin position="66"/>
        <end position="75"/>
    </location>
</feature>
<gene>
    <name evidence="4" type="ORF">SAMN05216326_10337</name>
</gene>
<organism evidence="4 5">
    <name type="scientific">Nitrosomonas marina</name>
    <dbReference type="NCBI Taxonomy" id="917"/>
    <lineage>
        <taxon>Bacteria</taxon>
        <taxon>Pseudomonadati</taxon>
        <taxon>Pseudomonadota</taxon>
        <taxon>Betaproteobacteria</taxon>
        <taxon>Nitrosomonadales</taxon>
        <taxon>Nitrosomonadaceae</taxon>
        <taxon>Nitrosomonas</taxon>
    </lineage>
</organism>
<protein>
    <submittedName>
        <fullName evidence="4">Uncharacterized protein</fullName>
    </submittedName>
</protein>
<dbReference type="EMBL" id="FOIA01000003">
    <property type="protein sequence ID" value="SES75018.1"/>
    <property type="molecule type" value="Genomic_DNA"/>
</dbReference>
<feature type="transmembrane region" description="Helical" evidence="3">
    <location>
        <begin position="316"/>
        <end position="337"/>
    </location>
</feature>
<dbReference type="AlphaFoldDB" id="A0A1H9Z0X3"/>
<feature type="coiled-coil region" evidence="1">
    <location>
        <begin position="84"/>
        <end position="134"/>
    </location>
</feature>
<feature type="transmembrane region" description="Helical" evidence="3">
    <location>
        <begin position="276"/>
        <end position="295"/>
    </location>
</feature>
<keyword evidence="3" id="KW-0472">Membrane</keyword>
<dbReference type="RefSeq" id="WP_090655883.1">
    <property type="nucleotide sequence ID" value="NZ_FOIA01000003.1"/>
</dbReference>
<sequence length="596" mass="67557">MIYATDSANFSISRSILVLLLILLCSVFYSVQDCKAEANAKPQTGNGEVVQDEASGYPLPKRKPSIESSTTGNLSTDESVFSKLNAIIDAISALEKELEAKSRLLNKANTETEKTTILNEIDEINRLIKEQENTFELIQTGGLDLAKIEDSDDKTFDWQKNLLEILQPIMNELHEYTEGKRKILELQNKITFYQSQIDDSSKALKKMARIDQEALEDRALDRYLRVKKKWESLLEDSRHQLDAAKIQLDGIRLLEQEEAVSFGDQLKQFALGRGTTILMVLLASLSVFLILSLLWKGILWLIVREQNGRMSYVQRIASLVFSGITVLLSIVTVFIVLDMRDDQVLVAVTVLLLVIVVWALKNSVPRYIKELQTILDAGPVREGERILYNGVPMRIGRLNFFSRLENPAMPGFKLRLPLSELNNYVSRPHTDDEPWFPCKQGDFVLLADGRCLKVRSLTPEHVVLALGNGSMPQFYSIHDFLSACPKNLSSGFIITSTMGIDYQYQQESTTSIPKIFQEGILNRMQHEGYGQTIRDISVYFEQANSSSLDFKIIGTFDGAAASDYYMIKRDLQRFAVDVCNQQQWTIPFNQLVVHQQ</sequence>
<proteinExistence type="predicted"/>
<feature type="transmembrane region" description="Helical" evidence="3">
    <location>
        <begin position="343"/>
        <end position="360"/>
    </location>
</feature>
<dbReference type="OrthoDB" id="227003at2"/>
<evidence type="ECO:0000256" key="3">
    <source>
        <dbReference type="SAM" id="Phobius"/>
    </source>
</evidence>
<keyword evidence="5" id="KW-1185">Reference proteome</keyword>
<evidence type="ECO:0000256" key="1">
    <source>
        <dbReference type="SAM" id="Coils"/>
    </source>
</evidence>
<feature type="region of interest" description="Disordered" evidence="2">
    <location>
        <begin position="40"/>
        <end position="75"/>
    </location>
</feature>
<reference evidence="5" key="1">
    <citation type="submission" date="2016-10" db="EMBL/GenBank/DDBJ databases">
        <authorList>
            <person name="Varghese N."/>
            <person name="Submissions S."/>
        </authorList>
    </citation>
    <scope>NUCLEOTIDE SEQUENCE [LARGE SCALE GENOMIC DNA]</scope>
    <source>
        <strain evidence="5">Nm71</strain>
    </source>
</reference>
<evidence type="ECO:0000313" key="5">
    <source>
        <dbReference type="Proteomes" id="UP000199345"/>
    </source>
</evidence>
<evidence type="ECO:0000313" key="4">
    <source>
        <dbReference type="EMBL" id="SES75018.1"/>
    </source>
</evidence>